<comment type="caution">
    <text evidence="2">The sequence shown here is derived from an EMBL/GenBank/DDBJ whole genome shotgun (WGS) entry which is preliminary data.</text>
</comment>
<reference evidence="2" key="1">
    <citation type="submission" date="2020-03" db="EMBL/GenBank/DDBJ databases">
        <authorList>
            <person name="Weist P."/>
        </authorList>
    </citation>
    <scope>NUCLEOTIDE SEQUENCE</scope>
</reference>
<dbReference type="EMBL" id="CADEAL010004254">
    <property type="protein sequence ID" value="CAB1455421.1"/>
    <property type="molecule type" value="Genomic_DNA"/>
</dbReference>
<name>A0A9N7VND2_PLEPL</name>
<organism evidence="2 3">
    <name type="scientific">Pleuronectes platessa</name>
    <name type="common">European plaice</name>
    <dbReference type="NCBI Taxonomy" id="8262"/>
    <lineage>
        <taxon>Eukaryota</taxon>
        <taxon>Metazoa</taxon>
        <taxon>Chordata</taxon>
        <taxon>Craniata</taxon>
        <taxon>Vertebrata</taxon>
        <taxon>Euteleostomi</taxon>
        <taxon>Actinopterygii</taxon>
        <taxon>Neopterygii</taxon>
        <taxon>Teleostei</taxon>
        <taxon>Neoteleostei</taxon>
        <taxon>Acanthomorphata</taxon>
        <taxon>Carangaria</taxon>
        <taxon>Pleuronectiformes</taxon>
        <taxon>Pleuronectoidei</taxon>
        <taxon>Pleuronectidae</taxon>
        <taxon>Pleuronectes</taxon>
    </lineage>
</organism>
<dbReference type="Proteomes" id="UP001153269">
    <property type="component" value="Unassembled WGS sequence"/>
</dbReference>
<evidence type="ECO:0000256" key="1">
    <source>
        <dbReference type="SAM" id="MobiDB-lite"/>
    </source>
</evidence>
<evidence type="ECO:0000313" key="3">
    <source>
        <dbReference type="Proteomes" id="UP001153269"/>
    </source>
</evidence>
<evidence type="ECO:0000313" key="2">
    <source>
        <dbReference type="EMBL" id="CAB1455421.1"/>
    </source>
</evidence>
<accession>A0A9N7VND2</accession>
<protein>
    <submittedName>
        <fullName evidence="2">Uncharacterized protein</fullName>
    </submittedName>
</protein>
<gene>
    <name evidence="2" type="ORF">PLEPLA_LOCUS43197</name>
</gene>
<sequence length="139" mass="15219">MSRKLGECADREEGAAGNLEQSQGHRVTGYYASRPINAGSTPRHNCVRPAESPRKTQSKTSVERQCFLKTCILNKTFVDNQPLLYAGIVTGQVSQHRVSVPGCTGVTITERSCKRIRDSAACTEENFPVNPVNIVQALQ</sequence>
<feature type="region of interest" description="Disordered" evidence="1">
    <location>
        <begin position="1"/>
        <end position="59"/>
    </location>
</feature>
<proteinExistence type="predicted"/>
<feature type="compositionally biased region" description="Basic and acidic residues" evidence="1">
    <location>
        <begin position="1"/>
        <end position="14"/>
    </location>
</feature>
<keyword evidence="3" id="KW-1185">Reference proteome</keyword>
<dbReference type="AlphaFoldDB" id="A0A9N7VND2"/>